<evidence type="ECO:0000256" key="1">
    <source>
        <dbReference type="SAM" id="Phobius"/>
    </source>
</evidence>
<proteinExistence type="predicted"/>
<reference evidence="3" key="1">
    <citation type="submission" date="2017-09" db="EMBL/GenBank/DDBJ databases">
        <title>Depth-based differentiation of microbial function through sediment-hosted aquifers and enrichment of novel symbionts in the deep terrestrial subsurface.</title>
        <authorList>
            <person name="Probst A.J."/>
            <person name="Ladd B."/>
            <person name="Jarett J.K."/>
            <person name="Geller-Mcgrath D.E."/>
            <person name="Sieber C.M.K."/>
            <person name="Emerson J.B."/>
            <person name="Anantharaman K."/>
            <person name="Thomas B.C."/>
            <person name="Malmstrom R."/>
            <person name="Stieglmeier M."/>
            <person name="Klingl A."/>
            <person name="Woyke T."/>
            <person name="Ryan C.M."/>
            <person name="Banfield J.F."/>
        </authorList>
    </citation>
    <scope>NUCLEOTIDE SEQUENCE [LARGE SCALE GENOMIC DNA]</scope>
</reference>
<dbReference type="Pfam" id="PF06691">
    <property type="entry name" value="DUF1189"/>
    <property type="match status" value="1"/>
</dbReference>
<feature type="non-terminal residue" evidence="2">
    <location>
        <position position="1"/>
    </location>
</feature>
<evidence type="ECO:0000313" key="3">
    <source>
        <dbReference type="Proteomes" id="UP000228762"/>
    </source>
</evidence>
<dbReference type="Proteomes" id="UP000228762">
    <property type="component" value="Unassembled WGS sequence"/>
</dbReference>
<dbReference type="InterPro" id="IPR009574">
    <property type="entry name" value="DUF1189"/>
</dbReference>
<keyword evidence="1" id="KW-1133">Transmembrane helix</keyword>
<sequence>YNALILATRQALVYPDKQQGNAISTKMYYFSELKRSLYIDHALYSKMVQRADPLIKKLPKIIDTFVIIGLLLLPFFGGLFWLSGTLFGLIFLTILVWIMEKIAKTSFGYKTLFRLGMHGVTWSILFSFMLGITNQSVPYLYNLIFIVWMGFVLFKNK</sequence>
<keyword evidence="1" id="KW-0472">Membrane</keyword>
<protein>
    <submittedName>
        <fullName evidence="2">Uncharacterized protein</fullName>
    </submittedName>
</protein>
<dbReference type="AlphaFoldDB" id="A0A2M7EJG1"/>
<keyword evidence="1" id="KW-0812">Transmembrane</keyword>
<feature type="transmembrane region" description="Helical" evidence="1">
    <location>
        <begin position="111"/>
        <end position="132"/>
    </location>
</feature>
<gene>
    <name evidence="2" type="ORF">COW57_03870</name>
</gene>
<feature type="transmembrane region" description="Helical" evidence="1">
    <location>
        <begin position="79"/>
        <end position="99"/>
    </location>
</feature>
<organism evidence="2 3">
    <name type="scientific">Candidatus Roizmanbacteria bacterium CG17_big_fil_post_rev_8_21_14_2_50_39_7</name>
    <dbReference type="NCBI Taxonomy" id="1974858"/>
    <lineage>
        <taxon>Bacteria</taxon>
        <taxon>Candidatus Roizmaniibacteriota</taxon>
    </lineage>
</organism>
<feature type="transmembrane region" description="Helical" evidence="1">
    <location>
        <begin position="138"/>
        <end position="154"/>
    </location>
</feature>
<name>A0A2M7EJG1_9BACT</name>
<comment type="caution">
    <text evidence="2">The sequence shown here is derived from an EMBL/GenBank/DDBJ whole genome shotgun (WGS) entry which is preliminary data.</text>
</comment>
<accession>A0A2M7EJG1</accession>
<dbReference type="EMBL" id="PFEV01000181">
    <property type="protein sequence ID" value="PIV70694.1"/>
    <property type="molecule type" value="Genomic_DNA"/>
</dbReference>
<evidence type="ECO:0000313" key="2">
    <source>
        <dbReference type="EMBL" id="PIV70694.1"/>
    </source>
</evidence>